<name>A0A1B7Z490_9FLAO</name>
<sequence length="173" mass="19508">MYKYLFSAVLIFYSSYIVAQAYPNNLNNHEVKINIGQFLATSSVETSYEYYITEDASLGGTLYFNGDPTDYNGNFGIGPNLRAYFGYNPRSGFFAEVFGLYYTGEDSELSQSLGSRDFDYTTTVLGLGAGSKWTTRSQRFILEINLGLGRNINPEDFQNDFLFRAGLSIGFRF</sequence>
<dbReference type="STRING" id="1836467.BTR34_07070"/>
<gene>
    <name evidence="2" type="ORF">A9200_06825</name>
</gene>
<comment type="caution">
    <text evidence="2">The sequence shown here is derived from an EMBL/GenBank/DDBJ whole genome shotgun (WGS) entry which is preliminary data.</text>
</comment>
<evidence type="ECO:0008006" key="4">
    <source>
        <dbReference type="Google" id="ProtNLM"/>
    </source>
</evidence>
<dbReference type="RefSeq" id="WP_068485350.1">
    <property type="nucleotide sequence ID" value="NZ_CP018760.1"/>
</dbReference>
<dbReference type="Proteomes" id="UP000092164">
    <property type="component" value="Unassembled WGS sequence"/>
</dbReference>
<reference evidence="3" key="1">
    <citation type="submission" date="2016-06" db="EMBL/GenBank/DDBJ databases">
        <authorList>
            <person name="Zhan P."/>
        </authorList>
    </citation>
    <scope>NUCLEOTIDE SEQUENCE [LARGE SCALE GENOMIC DNA]</scope>
    <source>
        <strain evidence="3">T28</strain>
    </source>
</reference>
<feature type="chain" id="PRO_5008602257" description="DUF3575 domain-containing protein" evidence="1">
    <location>
        <begin position="20"/>
        <end position="173"/>
    </location>
</feature>
<keyword evidence="1" id="KW-0732">Signal</keyword>
<evidence type="ECO:0000256" key="1">
    <source>
        <dbReference type="SAM" id="SignalP"/>
    </source>
</evidence>
<evidence type="ECO:0000313" key="2">
    <source>
        <dbReference type="EMBL" id="OBR37360.1"/>
    </source>
</evidence>
<organism evidence="2 3">
    <name type="scientific">Maribacter hydrothermalis</name>
    <dbReference type="NCBI Taxonomy" id="1836467"/>
    <lineage>
        <taxon>Bacteria</taxon>
        <taxon>Pseudomonadati</taxon>
        <taxon>Bacteroidota</taxon>
        <taxon>Flavobacteriia</taxon>
        <taxon>Flavobacteriales</taxon>
        <taxon>Flavobacteriaceae</taxon>
        <taxon>Maribacter</taxon>
    </lineage>
</organism>
<keyword evidence="3" id="KW-1185">Reference proteome</keyword>
<dbReference type="AlphaFoldDB" id="A0A1B7Z490"/>
<evidence type="ECO:0000313" key="3">
    <source>
        <dbReference type="Proteomes" id="UP000092164"/>
    </source>
</evidence>
<dbReference type="EMBL" id="LZFP01000034">
    <property type="protein sequence ID" value="OBR37360.1"/>
    <property type="molecule type" value="Genomic_DNA"/>
</dbReference>
<feature type="signal peptide" evidence="1">
    <location>
        <begin position="1"/>
        <end position="19"/>
    </location>
</feature>
<dbReference type="OrthoDB" id="768080at2"/>
<accession>A0A1B7Z490</accession>
<proteinExistence type="predicted"/>
<dbReference type="KEGG" id="mart:BTR34_07070"/>
<protein>
    <recommendedName>
        <fullName evidence="4">DUF3575 domain-containing protein</fullName>
    </recommendedName>
</protein>